<dbReference type="Proteomes" id="UP000281726">
    <property type="component" value="Unassembled WGS sequence"/>
</dbReference>
<keyword evidence="3" id="KW-1185">Reference proteome</keyword>
<keyword evidence="1" id="KW-0472">Membrane</keyword>
<feature type="transmembrane region" description="Helical" evidence="1">
    <location>
        <begin position="475"/>
        <end position="496"/>
    </location>
</feature>
<evidence type="ECO:0000256" key="1">
    <source>
        <dbReference type="SAM" id="Phobius"/>
    </source>
</evidence>
<dbReference type="EMBL" id="RBAK01000001">
    <property type="protein sequence ID" value="RKN51037.1"/>
    <property type="molecule type" value="Genomic_DNA"/>
</dbReference>
<feature type="transmembrane region" description="Helical" evidence="1">
    <location>
        <begin position="122"/>
        <end position="143"/>
    </location>
</feature>
<gene>
    <name evidence="2" type="ORF">D7223_04735</name>
</gene>
<feature type="transmembrane region" description="Helical" evidence="1">
    <location>
        <begin position="30"/>
        <end position="55"/>
    </location>
</feature>
<feature type="transmembrane region" description="Helical" evidence="1">
    <location>
        <begin position="372"/>
        <end position="397"/>
    </location>
</feature>
<organism evidence="2 3">
    <name type="scientific">Micromonospora endolithica</name>
    <dbReference type="NCBI Taxonomy" id="230091"/>
    <lineage>
        <taxon>Bacteria</taxon>
        <taxon>Bacillati</taxon>
        <taxon>Actinomycetota</taxon>
        <taxon>Actinomycetes</taxon>
        <taxon>Micromonosporales</taxon>
        <taxon>Micromonosporaceae</taxon>
        <taxon>Micromonospora</taxon>
    </lineage>
</organism>
<keyword evidence="1" id="KW-1133">Transmembrane helix</keyword>
<dbReference type="AlphaFoldDB" id="A0A3A9ZUB6"/>
<dbReference type="Pfam" id="PF19814">
    <property type="entry name" value="DUF6297"/>
    <property type="match status" value="1"/>
</dbReference>
<evidence type="ECO:0000313" key="2">
    <source>
        <dbReference type="EMBL" id="RKN51037.1"/>
    </source>
</evidence>
<feature type="transmembrane region" description="Helical" evidence="1">
    <location>
        <begin position="75"/>
        <end position="92"/>
    </location>
</feature>
<feature type="transmembrane region" description="Helical" evidence="1">
    <location>
        <begin position="155"/>
        <end position="176"/>
    </location>
</feature>
<protein>
    <submittedName>
        <fullName evidence="2">Uncharacterized protein</fullName>
    </submittedName>
</protein>
<feature type="transmembrane region" description="Helical" evidence="1">
    <location>
        <begin position="220"/>
        <end position="240"/>
    </location>
</feature>
<sequence>MSQLRESPVAVAGPPPRARELRRWVRRRRAAAGASLSLETVYVLALTVVITVAMVGPSWGRLLWPDRPAPESARWTVVALLAAAAVGLLLLLRRLGPLLLRRDDLAWLLPTPVPRRGLLLPALARVLVGAAAAGALVALGGVAQLAERPTPPSTFGWWVATGAAGGVLLALLAVAAQRRPGRARPLDVIPVVALPPLGALALVEPAGAVPGVPVVALGPLASAVLAAAAVATAVTVRALASFPGAPLHDPSRLLGSHLDAAYAAEPSFLPDLWERRYWRGRALRSRPLRRGRLPGPVRHDLLILARKRRRLGWLALAAAVPAVLVQAPGGTLALLVVLGGSLAAGTTLDATRRDAAAPALLRLLGLTGRRVLVARTVAPALLASVWCALAAAVLAATGDLPPGPWWALGLALGPTVAVMALRRARSGLVDNSLPLVDTPAGSFAPGPLIWLLAGVDQLMFAVPALAALGGLLAPTWAWVLVQVGLSAAGLAAWLLLGTDRRRPVL</sequence>
<keyword evidence="1" id="KW-0812">Transmembrane</keyword>
<name>A0A3A9ZUB6_9ACTN</name>
<accession>A0A3A9ZUB6</accession>
<feature type="transmembrane region" description="Helical" evidence="1">
    <location>
        <begin position="311"/>
        <end position="327"/>
    </location>
</feature>
<proteinExistence type="predicted"/>
<feature type="transmembrane region" description="Helical" evidence="1">
    <location>
        <begin position="333"/>
        <end position="351"/>
    </location>
</feature>
<dbReference type="InterPro" id="IPR046264">
    <property type="entry name" value="DUF6297"/>
</dbReference>
<feature type="transmembrane region" description="Helical" evidence="1">
    <location>
        <begin position="188"/>
        <end position="208"/>
    </location>
</feature>
<dbReference type="RefSeq" id="WP_120725118.1">
    <property type="nucleotide sequence ID" value="NZ_RBAK01000001.1"/>
</dbReference>
<comment type="caution">
    <text evidence="2">The sequence shown here is derived from an EMBL/GenBank/DDBJ whole genome shotgun (WGS) entry which is preliminary data.</text>
</comment>
<evidence type="ECO:0000313" key="3">
    <source>
        <dbReference type="Proteomes" id="UP000281726"/>
    </source>
</evidence>
<dbReference type="OrthoDB" id="3401901at2"/>
<reference evidence="2 3" key="1">
    <citation type="journal article" date="2004" name="Syst. Appl. Microbiol.">
        <title>Cryptoendolithic actinomycetes from antarctic sandstone rock samples: Micromonospora endolithica sp. nov. and two isolates related to Micromonospora coerulea Jensen 1932.</title>
        <authorList>
            <person name="Hirsch P."/>
            <person name="Mevs U."/>
            <person name="Kroppenstedt R.M."/>
            <person name="Schumann P."/>
            <person name="Stackebrandt E."/>
        </authorList>
    </citation>
    <scope>NUCLEOTIDE SEQUENCE [LARGE SCALE GENOMIC DNA]</scope>
    <source>
        <strain evidence="2 3">JCM 12677</strain>
    </source>
</reference>
<feature type="transmembrane region" description="Helical" evidence="1">
    <location>
        <begin position="403"/>
        <end position="421"/>
    </location>
</feature>